<dbReference type="EMBL" id="JAUYVO010000003">
    <property type="protein sequence ID" value="MDP2521873.1"/>
    <property type="molecule type" value="Genomic_DNA"/>
</dbReference>
<dbReference type="Pfam" id="PF02080">
    <property type="entry name" value="TrkA_C"/>
    <property type="match status" value="1"/>
</dbReference>
<organism evidence="9 10">
    <name type="scientific">Neptunomonas phycophila</name>
    <dbReference type="NCBI Taxonomy" id="1572645"/>
    <lineage>
        <taxon>Bacteria</taxon>
        <taxon>Pseudomonadati</taxon>
        <taxon>Pseudomonadota</taxon>
        <taxon>Gammaproteobacteria</taxon>
        <taxon>Oceanospirillales</taxon>
        <taxon>Oceanospirillaceae</taxon>
        <taxon>Neptunomonas</taxon>
    </lineage>
</organism>
<feature type="transmembrane region" description="Helical" evidence="7">
    <location>
        <begin position="504"/>
        <end position="521"/>
    </location>
</feature>
<feature type="transmembrane region" description="Helical" evidence="7">
    <location>
        <begin position="97"/>
        <end position="118"/>
    </location>
</feature>
<feature type="transmembrane region" description="Helical" evidence="7">
    <location>
        <begin position="471"/>
        <end position="492"/>
    </location>
</feature>
<evidence type="ECO:0000259" key="8">
    <source>
        <dbReference type="PROSITE" id="PS51202"/>
    </source>
</evidence>
<dbReference type="Proteomes" id="UP001177341">
    <property type="component" value="Unassembled WGS sequence"/>
</dbReference>
<feature type="domain" description="RCK C-terminal" evidence="8">
    <location>
        <begin position="205"/>
        <end position="289"/>
    </location>
</feature>
<sequence>MGYEAYLTLAIVMAVLIALIVSNIATDVILMSALAALVITGVLTPLEGLAGFSNPGVMTIATLYIVAAGLKETGAIQWIAGRLLGQPNGVRQGLAKVIMPTSVMSAFMNNTAVVAMFIPSIQEWSKRVNIPASKLLIPLSYAAILGGTCTLIGTSTNLVVDGLMQSTFDYKMGMFSLTWLGLPLLLVGGTFLYFFADRLLPDRQGTIEQLGNAREYSVDVIVDENGPLVGKTIEEAGLRNLSFGYLVEIHRGSRILSAVAPDTQLQAGDELVFIGAPECARELRQIHGLNPANGDVDKLKIASHERCLVEAVIGPEFVGLEQSIKDSRFRTRFQAAILSVSRNGQRITGKIGDIRLQVGDTLLLETGQDFVGQYRSRRDFLLVSAMNDSTPPAFSKAPFALYVLLGMVLLSASGLLSILEAAFLAAGAMLVTRCISVTKARRNIDLTVITVIAASFSLGEAMTKTGMAEQIAQWLMFGGMSPWVMLAIVYVLTTLFTEVITNNAAAILMFPIAVSIAQQLGVDHMPFVIAVMFAASASFIMPLGYQTNLMVMGPGGYQTSDFLKIGIPMSIIVSVTSIVLIPFIWAF</sequence>
<feature type="transmembrane region" description="Helical" evidence="7">
    <location>
        <begin position="172"/>
        <end position="196"/>
    </location>
</feature>
<comment type="subcellular location">
    <subcellularLocation>
        <location evidence="1">Membrane</location>
        <topology evidence="1">Multi-pass membrane protein</topology>
    </subcellularLocation>
</comment>
<dbReference type="Pfam" id="PF03600">
    <property type="entry name" value="CitMHS"/>
    <property type="match status" value="1"/>
</dbReference>
<evidence type="ECO:0000256" key="7">
    <source>
        <dbReference type="SAM" id="Phobius"/>
    </source>
</evidence>
<feature type="transmembrane region" description="Helical" evidence="7">
    <location>
        <begin position="138"/>
        <end position="160"/>
    </location>
</feature>
<feature type="transmembrane region" description="Helical" evidence="7">
    <location>
        <begin position="527"/>
        <end position="545"/>
    </location>
</feature>
<feature type="transmembrane region" description="Helical" evidence="7">
    <location>
        <begin position="399"/>
        <end position="431"/>
    </location>
</feature>
<evidence type="ECO:0000256" key="6">
    <source>
        <dbReference type="ARBA" id="ARBA00023136"/>
    </source>
</evidence>
<keyword evidence="2" id="KW-0813">Transport</keyword>
<feature type="domain" description="RCK C-terminal" evidence="8">
    <location>
        <begin position="296"/>
        <end position="380"/>
    </location>
</feature>
<gene>
    <name evidence="9" type="ORF">Q8W30_04745</name>
</gene>
<evidence type="ECO:0000256" key="1">
    <source>
        <dbReference type="ARBA" id="ARBA00004141"/>
    </source>
</evidence>
<evidence type="ECO:0000256" key="4">
    <source>
        <dbReference type="ARBA" id="ARBA00022737"/>
    </source>
</evidence>
<dbReference type="InterPro" id="IPR036721">
    <property type="entry name" value="RCK_C_sf"/>
</dbReference>
<name>A0ABT9ES38_9GAMM</name>
<feature type="transmembrane region" description="Helical" evidence="7">
    <location>
        <begin position="6"/>
        <end position="21"/>
    </location>
</feature>
<keyword evidence="3 7" id="KW-0812">Transmembrane</keyword>
<evidence type="ECO:0000313" key="9">
    <source>
        <dbReference type="EMBL" id="MDP2521873.1"/>
    </source>
</evidence>
<dbReference type="InterPro" id="IPR004680">
    <property type="entry name" value="Cit_transptr-like_dom"/>
</dbReference>
<feature type="transmembrane region" description="Helical" evidence="7">
    <location>
        <begin position="565"/>
        <end position="585"/>
    </location>
</feature>
<evidence type="ECO:0000313" key="10">
    <source>
        <dbReference type="Proteomes" id="UP001177341"/>
    </source>
</evidence>
<comment type="caution">
    <text evidence="9">The sequence shown here is derived from an EMBL/GenBank/DDBJ whole genome shotgun (WGS) entry which is preliminary data.</text>
</comment>
<dbReference type="InterPro" id="IPR051679">
    <property type="entry name" value="DASS-Related_Transporters"/>
</dbReference>
<accession>A0ABT9ES38</accession>
<dbReference type="GeneID" id="89455270"/>
<evidence type="ECO:0000256" key="2">
    <source>
        <dbReference type="ARBA" id="ARBA00022448"/>
    </source>
</evidence>
<dbReference type="InterPro" id="IPR031312">
    <property type="entry name" value="Na/sul_symport_CS"/>
</dbReference>
<dbReference type="RefSeq" id="WP_075171327.1">
    <property type="nucleotide sequence ID" value="NZ_CAXPRB010000201.1"/>
</dbReference>
<dbReference type="PANTHER" id="PTHR43652:SF2">
    <property type="entry name" value="BASIC AMINO ACID ANTIPORTER YFCC-RELATED"/>
    <property type="match status" value="1"/>
</dbReference>
<reference evidence="9" key="1">
    <citation type="submission" date="2023-07" db="EMBL/GenBank/DDBJ databases">
        <title>Genome content predicts the carbon catabolic preferences of heterotrophic bacteria.</title>
        <authorList>
            <person name="Gralka M."/>
        </authorList>
    </citation>
    <scope>NUCLEOTIDE SEQUENCE</scope>
    <source>
        <strain evidence="9">5G01</strain>
    </source>
</reference>
<dbReference type="Gene3D" id="3.30.70.1450">
    <property type="entry name" value="Regulator of K+ conductance, C-terminal domain"/>
    <property type="match status" value="2"/>
</dbReference>
<dbReference type="PROSITE" id="PS51202">
    <property type="entry name" value="RCK_C"/>
    <property type="match status" value="2"/>
</dbReference>
<dbReference type="InterPro" id="IPR006037">
    <property type="entry name" value="RCK_C"/>
</dbReference>
<dbReference type="SUPFAM" id="SSF116726">
    <property type="entry name" value="TrkA C-terminal domain-like"/>
    <property type="match status" value="2"/>
</dbReference>
<evidence type="ECO:0000256" key="3">
    <source>
        <dbReference type="ARBA" id="ARBA00022692"/>
    </source>
</evidence>
<dbReference type="PROSITE" id="PS01271">
    <property type="entry name" value="NA_SULFATE"/>
    <property type="match status" value="1"/>
</dbReference>
<dbReference type="PANTHER" id="PTHR43652">
    <property type="entry name" value="BASIC AMINO ACID ANTIPORTER YFCC-RELATED"/>
    <property type="match status" value="1"/>
</dbReference>
<keyword evidence="5 7" id="KW-1133">Transmembrane helix</keyword>
<keyword evidence="4" id="KW-0677">Repeat</keyword>
<protein>
    <submittedName>
        <fullName evidence="9">SLC13 family permease</fullName>
    </submittedName>
</protein>
<keyword evidence="10" id="KW-1185">Reference proteome</keyword>
<feature type="transmembrane region" description="Helical" evidence="7">
    <location>
        <begin position="28"/>
        <end position="46"/>
    </location>
</feature>
<evidence type="ECO:0000256" key="5">
    <source>
        <dbReference type="ARBA" id="ARBA00022989"/>
    </source>
</evidence>
<keyword evidence="6 7" id="KW-0472">Membrane</keyword>
<proteinExistence type="predicted"/>